<reference evidence="1" key="1">
    <citation type="submission" date="2020-08" db="EMBL/GenBank/DDBJ databases">
        <title>Multicomponent nature underlies the extraordinary mechanical properties of spider dragline silk.</title>
        <authorList>
            <person name="Kono N."/>
            <person name="Nakamura H."/>
            <person name="Mori M."/>
            <person name="Yoshida Y."/>
            <person name="Ohtoshi R."/>
            <person name="Malay A.D."/>
            <person name="Moran D.A.P."/>
            <person name="Tomita M."/>
            <person name="Numata K."/>
            <person name="Arakawa K."/>
        </authorList>
    </citation>
    <scope>NUCLEOTIDE SEQUENCE</scope>
</reference>
<dbReference type="OrthoDB" id="6428323at2759"/>
<organism evidence="1 2">
    <name type="scientific">Nephila pilipes</name>
    <name type="common">Giant wood spider</name>
    <name type="synonym">Nephila maculata</name>
    <dbReference type="NCBI Taxonomy" id="299642"/>
    <lineage>
        <taxon>Eukaryota</taxon>
        <taxon>Metazoa</taxon>
        <taxon>Ecdysozoa</taxon>
        <taxon>Arthropoda</taxon>
        <taxon>Chelicerata</taxon>
        <taxon>Arachnida</taxon>
        <taxon>Araneae</taxon>
        <taxon>Araneomorphae</taxon>
        <taxon>Entelegynae</taxon>
        <taxon>Araneoidea</taxon>
        <taxon>Nephilidae</taxon>
        <taxon>Nephila</taxon>
    </lineage>
</organism>
<comment type="caution">
    <text evidence="1">The sequence shown here is derived from an EMBL/GenBank/DDBJ whole genome shotgun (WGS) entry which is preliminary data.</text>
</comment>
<keyword evidence="2" id="KW-1185">Reference proteome</keyword>
<evidence type="ECO:0000313" key="1">
    <source>
        <dbReference type="EMBL" id="GFS52633.1"/>
    </source>
</evidence>
<name>A0A8X6MHM8_NEPPI</name>
<sequence length="99" mass="11391">MSLLFKNKALAYIVRFFRRLIEIITRFVLFLKYCGRAKKLADIEDPILLESACSLAAKIRKGEGQAYSNKLHTLKELQWNTEYAISVIPDAELLRVSQS</sequence>
<dbReference type="Proteomes" id="UP000887013">
    <property type="component" value="Unassembled WGS sequence"/>
</dbReference>
<gene>
    <name evidence="1" type="primary">AVEN_129778_1</name>
    <name evidence="1" type="ORF">NPIL_132451</name>
</gene>
<dbReference type="AlphaFoldDB" id="A0A8X6MHM8"/>
<evidence type="ECO:0000313" key="2">
    <source>
        <dbReference type="Proteomes" id="UP000887013"/>
    </source>
</evidence>
<accession>A0A8X6MHM8</accession>
<dbReference type="EMBL" id="BMAW01045956">
    <property type="protein sequence ID" value="GFS52633.1"/>
    <property type="molecule type" value="Genomic_DNA"/>
</dbReference>
<proteinExistence type="predicted"/>
<protein>
    <submittedName>
        <fullName evidence="1">Uncharacterized protein</fullName>
    </submittedName>
</protein>